<feature type="compositionally biased region" description="Basic residues" evidence="1">
    <location>
        <begin position="248"/>
        <end position="257"/>
    </location>
</feature>
<feature type="region of interest" description="Disordered" evidence="1">
    <location>
        <begin position="173"/>
        <end position="199"/>
    </location>
</feature>
<dbReference type="EMBL" id="ML996578">
    <property type="protein sequence ID" value="KAF2755068.1"/>
    <property type="molecule type" value="Genomic_DNA"/>
</dbReference>
<feature type="region of interest" description="Disordered" evidence="1">
    <location>
        <begin position="231"/>
        <end position="298"/>
    </location>
</feature>
<dbReference type="Pfam" id="PF13298">
    <property type="entry name" value="LigD_N"/>
    <property type="match status" value="1"/>
</dbReference>
<sequence>MSDLDLLSSLKRSISPPTTTRLTKRSRRSALILTPAAVEAGSATIGNHLEYFCARLTPLCRPPTALSIDDYGALFKRNQHEHGRHFVVHQHSHPVAGVHYDLRLQVSATSSVSWAVPYGLPGDPNSKRLNRMAIETRVHCVWNHLIESASHATGSLLIWDTGEYEVLPRHAAPVATDDDDDDDDDSPSPNPSCPSETTKLRAAFRDRHIRLRLHGTRLPANYTIYMRLPSANAAPHTHTHKTPNPLATRRRRRRRKNAPSTTARLRSPVSTSEEESETRDATAAAAAPSRVTDSESMKNDDAAVAAAAAANASDVEDAQIATSNAYPGATNDIGSVHQRRWFLGLDRGNSGFVRAGSRGESWVREDDKRGFEPFYVRGSAVERSVVTGRLASELLSDEGVEGFVERGNWQGITS</sequence>
<evidence type="ECO:0000313" key="4">
    <source>
        <dbReference type="Proteomes" id="UP000799437"/>
    </source>
</evidence>
<name>A0A6A6VWK8_9PEZI</name>
<organism evidence="3 4">
    <name type="scientific">Pseudovirgaria hyperparasitica</name>
    <dbReference type="NCBI Taxonomy" id="470096"/>
    <lineage>
        <taxon>Eukaryota</taxon>
        <taxon>Fungi</taxon>
        <taxon>Dikarya</taxon>
        <taxon>Ascomycota</taxon>
        <taxon>Pezizomycotina</taxon>
        <taxon>Dothideomycetes</taxon>
        <taxon>Dothideomycetes incertae sedis</taxon>
        <taxon>Acrospermales</taxon>
        <taxon>Acrospermaceae</taxon>
        <taxon>Pseudovirgaria</taxon>
    </lineage>
</organism>
<reference evidence="3" key="1">
    <citation type="journal article" date="2020" name="Stud. Mycol.">
        <title>101 Dothideomycetes genomes: a test case for predicting lifestyles and emergence of pathogens.</title>
        <authorList>
            <person name="Haridas S."/>
            <person name="Albert R."/>
            <person name="Binder M."/>
            <person name="Bloem J."/>
            <person name="Labutti K."/>
            <person name="Salamov A."/>
            <person name="Andreopoulos B."/>
            <person name="Baker S."/>
            <person name="Barry K."/>
            <person name="Bills G."/>
            <person name="Bluhm B."/>
            <person name="Cannon C."/>
            <person name="Castanera R."/>
            <person name="Culley D."/>
            <person name="Daum C."/>
            <person name="Ezra D."/>
            <person name="Gonzalez J."/>
            <person name="Henrissat B."/>
            <person name="Kuo A."/>
            <person name="Liang C."/>
            <person name="Lipzen A."/>
            <person name="Lutzoni F."/>
            <person name="Magnuson J."/>
            <person name="Mondo S."/>
            <person name="Nolan M."/>
            <person name="Ohm R."/>
            <person name="Pangilinan J."/>
            <person name="Park H.-J."/>
            <person name="Ramirez L."/>
            <person name="Alfaro M."/>
            <person name="Sun H."/>
            <person name="Tritt A."/>
            <person name="Yoshinaga Y."/>
            <person name="Zwiers L.-H."/>
            <person name="Turgeon B."/>
            <person name="Goodwin S."/>
            <person name="Spatafora J."/>
            <person name="Crous P."/>
            <person name="Grigoriev I."/>
        </authorList>
    </citation>
    <scope>NUCLEOTIDE SEQUENCE</scope>
    <source>
        <strain evidence="3">CBS 121739</strain>
    </source>
</reference>
<feature type="compositionally biased region" description="Low complexity" evidence="1">
    <location>
        <begin position="281"/>
        <end position="291"/>
    </location>
</feature>
<dbReference type="RefSeq" id="XP_033597519.1">
    <property type="nucleotide sequence ID" value="XM_033748730.1"/>
</dbReference>
<feature type="compositionally biased region" description="Acidic residues" evidence="1">
    <location>
        <begin position="176"/>
        <end position="186"/>
    </location>
</feature>
<protein>
    <recommendedName>
        <fullName evidence="2">DNA ligase D 3'-phosphoesterase domain-containing protein</fullName>
    </recommendedName>
</protein>
<dbReference type="Proteomes" id="UP000799437">
    <property type="component" value="Unassembled WGS sequence"/>
</dbReference>
<evidence type="ECO:0000313" key="3">
    <source>
        <dbReference type="EMBL" id="KAF2755068.1"/>
    </source>
</evidence>
<accession>A0A6A6VWK8</accession>
<gene>
    <name evidence="3" type="ORF">EJ05DRAFT_519745</name>
</gene>
<dbReference type="AlphaFoldDB" id="A0A6A6VWK8"/>
<dbReference type="PANTHER" id="PTHR39465:SF1">
    <property type="entry name" value="DNA LIGASE D 3'-PHOSPHOESTERASE DOMAIN-CONTAINING PROTEIN"/>
    <property type="match status" value="1"/>
</dbReference>
<evidence type="ECO:0000259" key="2">
    <source>
        <dbReference type="Pfam" id="PF13298"/>
    </source>
</evidence>
<dbReference type="PANTHER" id="PTHR39465">
    <property type="entry name" value="DNA LIGASE D, 3'-PHOSPHOESTERASE DOMAIN"/>
    <property type="match status" value="1"/>
</dbReference>
<feature type="domain" description="DNA ligase D 3'-phosphoesterase" evidence="2">
    <location>
        <begin position="89"/>
        <end position="224"/>
    </location>
</feature>
<proteinExistence type="predicted"/>
<dbReference type="InterPro" id="IPR014144">
    <property type="entry name" value="LigD_PE_domain"/>
</dbReference>
<dbReference type="OrthoDB" id="2588098at2759"/>
<keyword evidence="4" id="KW-1185">Reference proteome</keyword>
<dbReference type="GeneID" id="54489784"/>
<evidence type="ECO:0000256" key="1">
    <source>
        <dbReference type="SAM" id="MobiDB-lite"/>
    </source>
</evidence>